<name>A0A0F9LFC8_9ZZZZ</name>
<reference evidence="2" key="1">
    <citation type="journal article" date="2015" name="Nature">
        <title>Complex archaea that bridge the gap between prokaryotes and eukaryotes.</title>
        <authorList>
            <person name="Spang A."/>
            <person name="Saw J.H."/>
            <person name="Jorgensen S.L."/>
            <person name="Zaremba-Niedzwiedzka K."/>
            <person name="Martijn J."/>
            <person name="Lind A.E."/>
            <person name="van Eijk R."/>
            <person name="Schleper C."/>
            <person name="Guy L."/>
            <person name="Ettema T.J."/>
        </authorList>
    </citation>
    <scope>NUCLEOTIDE SEQUENCE</scope>
</reference>
<protein>
    <submittedName>
        <fullName evidence="2">Uncharacterized protein</fullName>
    </submittedName>
</protein>
<feature type="coiled-coil region" evidence="1">
    <location>
        <begin position="14"/>
        <end position="48"/>
    </location>
</feature>
<sequence length="157" mass="16993">MIIIGEEWEFKLDTTQADQQIEQTDSKIENTKENLLDMTKEVAKETEKSFNEVMGYMRASYQMFTGLSQLAGGSVNKIFSSMFQVAIATIGTYKAIATAMAASGVGTVQAILMFSSLVTAISGLVTAATGQKELERRLSGLNQALHGISALIGYMAF</sequence>
<gene>
    <name evidence="2" type="ORF">LCGC14_1587430</name>
</gene>
<accession>A0A0F9LFC8</accession>
<organism evidence="2">
    <name type="scientific">marine sediment metagenome</name>
    <dbReference type="NCBI Taxonomy" id="412755"/>
    <lineage>
        <taxon>unclassified sequences</taxon>
        <taxon>metagenomes</taxon>
        <taxon>ecological metagenomes</taxon>
    </lineage>
</organism>
<keyword evidence="1" id="KW-0175">Coiled coil</keyword>
<evidence type="ECO:0000313" key="2">
    <source>
        <dbReference type="EMBL" id="KKM26170.1"/>
    </source>
</evidence>
<comment type="caution">
    <text evidence="2">The sequence shown here is derived from an EMBL/GenBank/DDBJ whole genome shotgun (WGS) entry which is preliminary data.</text>
</comment>
<dbReference type="EMBL" id="LAZR01012565">
    <property type="protein sequence ID" value="KKM26170.1"/>
    <property type="molecule type" value="Genomic_DNA"/>
</dbReference>
<evidence type="ECO:0000256" key="1">
    <source>
        <dbReference type="SAM" id="Coils"/>
    </source>
</evidence>
<dbReference type="AlphaFoldDB" id="A0A0F9LFC8"/>
<proteinExistence type="predicted"/>